<name>X0U007_9ZZZZ</name>
<proteinExistence type="predicted"/>
<reference evidence="3" key="1">
    <citation type="journal article" date="2014" name="Front. Microbiol.">
        <title>High frequency of phylogenetically diverse reductive dehalogenase-homologous genes in deep subseafloor sedimentary metagenomes.</title>
        <authorList>
            <person name="Kawai M."/>
            <person name="Futagami T."/>
            <person name="Toyoda A."/>
            <person name="Takaki Y."/>
            <person name="Nishi S."/>
            <person name="Hori S."/>
            <person name="Arai W."/>
            <person name="Tsubouchi T."/>
            <person name="Morono Y."/>
            <person name="Uchiyama I."/>
            <person name="Ito T."/>
            <person name="Fujiyama A."/>
            <person name="Inagaki F."/>
            <person name="Takami H."/>
        </authorList>
    </citation>
    <scope>NUCLEOTIDE SEQUENCE</scope>
    <source>
        <strain evidence="3">Expedition CK06-06</strain>
    </source>
</reference>
<evidence type="ECO:0008006" key="4">
    <source>
        <dbReference type="Google" id="ProtNLM"/>
    </source>
</evidence>
<dbReference type="AlphaFoldDB" id="X0U007"/>
<dbReference type="InterPro" id="IPR048496">
    <property type="entry name" value="DUF1846_N"/>
</dbReference>
<dbReference type="Pfam" id="PF08903">
    <property type="entry name" value="DUF1846"/>
    <property type="match status" value="1"/>
</dbReference>
<evidence type="ECO:0000259" key="1">
    <source>
        <dbReference type="Pfam" id="PF08903"/>
    </source>
</evidence>
<evidence type="ECO:0000259" key="2">
    <source>
        <dbReference type="Pfam" id="PF20921"/>
    </source>
</evidence>
<dbReference type="Gene3D" id="3.10.630.10">
    <property type="entry name" value="dip2346 domain like"/>
    <property type="match status" value="1"/>
</dbReference>
<feature type="domain" description="DUF1846" evidence="2">
    <location>
        <begin position="189"/>
        <end position="269"/>
    </location>
</feature>
<dbReference type="Pfam" id="PF20921">
    <property type="entry name" value="DUF1846_C"/>
    <property type="match status" value="1"/>
</dbReference>
<protein>
    <recommendedName>
        <fullName evidence="4">DUF1846 domain-containing protein</fullName>
    </recommendedName>
</protein>
<dbReference type="Gene3D" id="3.40.140.40">
    <property type="entry name" value="Domain of unknown function (DUF1846), C-terminal subdomain"/>
    <property type="match status" value="1"/>
</dbReference>
<comment type="caution">
    <text evidence="3">The sequence shown here is derived from an EMBL/GenBank/DDBJ whole genome shotgun (WGS) entry which is preliminary data.</text>
</comment>
<evidence type="ECO:0000313" key="3">
    <source>
        <dbReference type="EMBL" id="GAF93747.1"/>
    </source>
</evidence>
<accession>X0U007</accession>
<organism evidence="3">
    <name type="scientific">marine sediment metagenome</name>
    <dbReference type="NCBI Taxonomy" id="412755"/>
    <lineage>
        <taxon>unclassified sequences</taxon>
        <taxon>metagenomes</taxon>
        <taxon>ecological metagenomes</taxon>
    </lineage>
</organism>
<dbReference type="Gene3D" id="1.20.1570.10">
    <property type="entry name" value="dip2346 domain like"/>
    <property type="match status" value="1"/>
</dbReference>
<sequence>IVSDEGYGANEYIETEKPLVIVTGPGPGSGKLATCLSQLYHDYREGVKSGYAKFETFPIWNLPLKHPVNVAYEAATADIKDFNLIDPFHLESYDRKAVNYNRDVEIFPVLKRILEKITGGESFYKSPTDMGVNRAGFAITDDGLTSTAAKQEIIRRYFRYQCEYVMGFADKETVQRVELFIRDFNFEPEHRSVVEPARQAAKDAQEANKGNEGIYCGAAIALKDGTIVTGNNSPLMHAASSLILHAIKHLAEIPNKIKLLPSHITDSVKRANSGL</sequence>
<feature type="non-terminal residue" evidence="3">
    <location>
        <position position="275"/>
    </location>
</feature>
<feature type="non-terminal residue" evidence="3">
    <location>
        <position position="1"/>
    </location>
</feature>
<dbReference type="InterPro" id="IPR048441">
    <property type="entry name" value="DUF1846_C"/>
</dbReference>
<gene>
    <name evidence="3" type="ORF">S01H1_31874</name>
</gene>
<dbReference type="EMBL" id="BARS01019697">
    <property type="protein sequence ID" value="GAF93747.1"/>
    <property type="molecule type" value="Genomic_DNA"/>
</dbReference>
<feature type="domain" description="DUF1846" evidence="1">
    <location>
        <begin position="1"/>
        <end position="184"/>
    </location>
</feature>